<dbReference type="InterPro" id="IPR037066">
    <property type="entry name" value="Plug_dom_sf"/>
</dbReference>
<dbReference type="PROSITE" id="PS52016">
    <property type="entry name" value="TONB_DEPENDENT_REC_3"/>
    <property type="match status" value="1"/>
</dbReference>
<keyword evidence="3 10" id="KW-0813">Transport</keyword>
<evidence type="ECO:0000256" key="1">
    <source>
        <dbReference type="ARBA" id="ARBA00004571"/>
    </source>
</evidence>
<protein>
    <submittedName>
        <fullName evidence="14">TonB-dependent receptor</fullName>
    </submittedName>
</protein>
<dbReference type="EMBL" id="JAEIJD010000006">
    <property type="protein sequence ID" value="MBI6630090.1"/>
    <property type="molecule type" value="Genomic_DNA"/>
</dbReference>
<dbReference type="NCBIfam" id="TIGR01783">
    <property type="entry name" value="TonB-siderophor"/>
    <property type="match status" value="1"/>
</dbReference>
<dbReference type="InterPro" id="IPR010105">
    <property type="entry name" value="TonB_sidphr_rcpt"/>
</dbReference>
<name>A0A934HT71_9RHOB</name>
<dbReference type="Pfam" id="PF07715">
    <property type="entry name" value="Plug"/>
    <property type="match status" value="1"/>
</dbReference>
<proteinExistence type="inferred from homology"/>
<dbReference type="InterPro" id="IPR036942">
    <property type="entry name" value="Beta-barrel_TonB_sf"/>
</dbReference>
<evidence type="ECO:0000313" key="15">
    <source>
        <dbReference type="Proteomes" id="UP000613255"/>
    </source>
</evidence>
<reference evidence="14" key="1">
    <citation type="submission" date="2020-12" db="EMBL/GenBank/DDBJ databases">
        <title>Pontibaca salina gen. nov., sp. nov., isolated from marine sediment.</title>
        <authorList>
            <person name="Bo J."/>
            <person name="Wang S."/>
            <person name="Song X."/>
            <person name="Du Z."/>
        </authorList>
    </citation>
    <scope>NUCLEOTIDE SEQUENCE</scope>
    <source>
        <strain evidence="14">S1109L</strain>
    </source>
</reference>
<comment type="similarity">
    <text evidence="2 10 11">Belongs to the TonB-dependent receptor family.</text>
</comment>
<evidence type="ECO:0000256" key="4">
    <source>
        <dbReference type="ARBA" id="ARBA00022452"/>
    </source>
</evidence>
<dbReference type="Gene3D" id="2.40.170.20">
    <property type="entry name" value="TonB-dependent receptor, beta-barrel domain"/>
    <property type="match status" value="1"/>
</dbReference>
<evidence type="ECO:0000256" key="10">
    <source>
        <dbReference type="PROSITE-ProRule" id="PRU01360"/>
    </source>
</evidence>
<evidence type="ECO:0000313" key="14">
    <source>
        <dbReference type="EMBL" id="MBI6630090.1"/>
    </source>
</evidence>
<evidence type="ECO:0000256" key="7">
    <source>
        <dbReference type="ARBA" id="ARBA00023136"/>
    </source>
</evidence>
<keyword evidence="6 11" id="KW-0798">TonB box</keyword>
<keyword evidence="8 14" id="KW-0675">Receptor</keyword>
<dbReference type="Proteomes" id="UP000613255">
    <property type="component" value="Unassembled WGS sequence"/>
</dbReference>
<evidence type="ECO:0000259" key="13">
    <source>
        <dbReference type="Pfam" id="PF07715"/>
    </source>
</evidence>
<dbReference type="CDD" id="cd01347">
    <property type="entry name" value="ligand_gated_channel"/>
    <property type="match status" value="1"/>
</dbReference>
<sequence>MALASIIASPLAAQPSESKDANAIWLGTITLDGASVGSGLDLQTPSNAGSRLDLTPFETPASVQVIDSETIRQRAQRDVNQAIVQNSTGISFHGSPGNGGTSFSMRGFTGHGSVTRLYDGTRLYPGSGTVTFPFDSWSVDRIEILNGPASVLYGEGGVGGAINIIPKKPLTDYSRNEIRTTLGTDGQRGVAFGSAGPLNEALAYSFDISGNASDGWLDRNPTSSLSFSGALRWQLTDDLSLTLSHAYSDNQPGTYFGTPLVDGKLDTRVRYRNYNVADDLVRFKDGYTQLQAEWRPADNITLKSNTYYLTSDRNWRNVEGYKFNTESGKVDRSVYIAINHDLEQVGHRTDATITTTPGGMENTTTIGFDVNRISFKNTNNSPYEGYSEVDFLNPEPGVFGPHTLTTNTDTTTNQYALFVDNRLKVNDQWAVVGGLRYDHLRVSRVAPAFTTDFDSLSWRLGLVYNPVPDVALYAQYSRAAEPIGNMLSLRDDYKDLKLTTARQAEVGVKFAFLDGRADATLAAYRIVKNDLLARDPDDRSVTNQIGQQSSKGLEAAIGLEVTPSLRIDMNGALVSPRYDDYIQSETTDYSGRRPANTPRRVANIWGSWGFAEGWTARAGAHYVAEAYTSDNNLTTRPSYTLVNAGLQWAPRENMTLDLNIYNLTDRIYASSGGATQWLLGAPRSASLDLHIRF</sequence>
<dbReference type="InterPro" id="IPR039426">
    <property type="entry name" value="TonB-dep_rcpt-like"/>
</dbReference>
<keyword evidence="15" id="KW-1185">Reference proteome</keyword>
<evidence type="ECO:0000256" key="6">
    <source>
        <dbReference type="ARBA" id="ARBA00023077"/>
    </source>
</evidence>
<accession>A0A934HT71</accession>
<dbReference type="Pfam" id="PF00593">
    <property type="entry name" value="TonB_dep_Rec_b-barrel"/>
    <property type="match status" value="1"/>
</dbReference>
<evidence type="ECO:0000259" key="12">
    <source>
        <dbReference type="Pfam" id="PF00593"/>
    </source>
</evidence>
<gene>
    <name evidence="14" type="ORF">JAO82_09375</name>
</gene>
<dbReference type="GO" id="GO:0009279">
    <property type="term" value="C:cell outer membrane"/>
    <property type="evidence" value="ECO:0007669"/>
    <property type="project" value="UniProtKB-SubCell"/>
</dbReference>
<keyword evidence="5 10" id="KW-0812">Transmembrane</keyword>
<dbReference type="GO" id="GO:0015891">
    <property type="term" value="P:siderophore transport"/>
    <property type="evidence" value="ECO:0007669"/>
    <property type="project" value="InterPro"/>
</dbReference>
<organism evidence="14 15">
    <name type="scientific">Pontibaca salina</name>
    <dbReference type="NCBI Taxonomy" id="2795731"/>
    <lineage>
        <taxon>Bacteria</taxon>
        <taxon>Pseudomonadati</taxon>
        <taxon>Pseudomonadota</taxon>
        <taxon>Alphaproteobacteria</taxon>
        <taxon>Rhodobacterales</taxon>
        <taxon>Roseobacteraceae</taxon>
        <taxon>Pontibaca</taxon>
    </lineage>
</organism>
<evidence type="ECO:0000256" key="8">
    <source>
        <dbReference type="ARBA" id="ARBA00023170"/>
    </source>
</evidence>
<dbReference type="PANTHER" id="PTHR32552">
    <property type="entry name" value="FERRICHROME IRON RECEPTOR-RELATED"/>
    <property type="match status" value="1"/>
</dbReference>
<comment type="subcellular location">
    <subcellularLocation>
        <location evidence="1 10">Cell outer membrane</location>
        <topology evidence="1 10">Multi-pass membrane protein</topology>
    </subcellularLocation>
</comment>
<keyword evidence="7 10" id="KW-0472">Membrane</keyword>
<evidence type="ECO:0000256" key="3">
    <source>
        <dbReference type="ARBA" id="ARBA00022448"/>
    </source>
</evidence>
<keyword evidence="9 10" id="KW-0998">Cell outer membrane</keyword>
<feature type="domain" description="TonB-dependent receptor plug" evidence="13">
    <location>
        <begin position="57"/>
        <end position="161"/>
    </location>
</feature>
<dbReference type="PANTHER" id="PTHR32552:SF84">
    <property type="entry name" value="TONB-DEPENDENT RECEPTOR-RELATED"/>
    <property type="match status" value="1"/>
</dbReference>
<dbReference type="AlphaFoldDB" id="A0A934HT71"/>
<dbReference type="SUPFAM" id="SSF56935">
    <property type="entry name" value="Porins"/>
    <property type="match status" value="1"/>
</dbReference>
<evidence type="ECO:0000256" key="5">
    <source>
        <dbReference type="ARBA" id="ARBA00022692"/>
    </source>
</evidence>
<comment type="caution">
    <text evidence="14">The sequence shown here is derived from an EMBL/GenBank/DDBJ whole genome shotgun (WGS) entry which is preliminary data.</text>
</comment>
<dbReference type="GO" id="GO:0038023">
    <property type="term" value="F:signaling receptor activity"/>
    <property type="evidence" value="ECO:0007669"/>
    <property type="project" value="InterPro"/>
</dbReference>
<keyword evidence="4 10" id="KW-1134">Transmembrane beta strand</keyword>
<evidence type="ECO:0000256" key="9">
    <source>
        <dbReference type="ARBA" id="ARBA00023237"/>
    </source>
</evidence>
<evidence type="ECO:0000256" key="2">
    <source>
        <dbReference type="ARBA" id="ARBA00009810"/>
    </source>
</evidence>
<dbReference type="Gene3D" id="2.170.130.10">
    <property type="entry name" value="TonB-dependent receptor, plug domain"/>
    <property type="match status" value="1"/>
</dbReference>
<dbReference type="InterPro" id="IPR012910">
    <property type="entry name" value="Plug_dom"/>
</dbReference>
<dbReference type="InterPro" id="IPR000531">
    <property type="entry name" value="Beta-barrel_TonB"/>
</dbReference>
<dbReference type="GO" id="GO:0015344">
    <property type="term" value="F:siderophore uptake transmembrane transporter activity"/>
    <property type="evidence" value="ECO:0007669"/>
    <property type="project" value="TreeGrafter"/>
</dbReference>
<evidence type="ECO:0000256" key="11">
    <source>
        <dbReference type="RuleBase" id="RU003357"/>
    </source>
</evidence>
<feature type="domain" description="TonB-dependent receptor-like beta-barrel" evidence="12">
    <location>
        <begin position="233"/>
        <end position="663"/>
    </location>
</feature>